<dbReference type="RefSeq" id="WP_012965005.1">
    <property type="nucleotide sequence ID" value="NC_013849.1"/>
</dbReference>
<feature type="transmembrane region" description="Helical" evidence="1">
    <location>
        <begin position="16"/>
        <end position="37"/>
    </location>
</feature>
<keyword evidence="1" id="KW-0472">Membrane</keyword>
<reference evidence="2 3" key="2">
    <citation type="journal article" date="2011" name="Stand. Genomic Sci.">
        <title>Complete genome sequence of Ferroglobus placidus AEDII12DO.</title>
        <authorList>
            <person name="Anderson I."/>
            <person name="Risso C."/>
            <person name="Holmes D."/>
            <person name="Lucas S."/>
            <person name="Copeland A."/>
            <person name="Lapidus A."/>
            <person name="Cheng J.F."/>
            <person name="Bruce D."/>
            <person name="Goodwin L."/>
            <person name="Pitluck S."/>
            <person name="Saunders E."/>
            <person name="Brettin T."/>
            <person name="Detter J.C."/>
            <person name="Han C."/>
            <person name="Tapia R."/>
            <person name="Larimer F."/>
            <person name="Land M."/>
            <person name="Hauser L."/>
            <person name="Woyke T."/>
            <person name="Lovley D."/>
            <person name="Kyrpides N."/>
            <person name="Ivanova N."/>
        </authorList>
    </citation>
    <scope>NUCLEOTIDE SEQUENCE [LARGE SCALE GENOMIC DNA]</scope>
    <source>
        <strain evidence="3">DSM 10642 / AEDII12DO</strain>
    </source>
</reference>
<evidence type="ECO:0000256" key="1">
    <source>
        <dbReference type="SAM" id="Phobius"/>
    </source>
</evidence>
<organism evidence="2 3">
    <name type="scientific">Ferroglobus placidus (strain DSM 10642 / AEDII12DO)</name>
    <dbReference type="NCBI Taxonomy" id="589924"/>
    <lineage>
        <taxon>Archaea</taxon>
        <taxon>Methanobacteriati</taxon>
        <taxon>Methanobacteriota</taxon>
        <taxon>Archaeoglobi</taxon>
        <taxon>Archaeoglobales</taxon>
        <taxon>Archaeoglobaceae</taxon>
        <taxon>Ferroglobus</taxon>
    </lineage>
</organism>
<name>D3S326_FERPA</name>
<dbReference type="InterPro" id="IPR013783">
    <property type="entry name" value="Ig-like_fold"/>
</dbReference>
<sequence length="550" mass="59880">MGKDNGIGKKTGDRGFAEVIAALIILAITVAASPALIQITKHVSSEIAKANQPSSAYVSVSNGVVSATNPMPVPISLDRIRLTVNGEPVPIQDANHNGVWEPFEKITFDLNSMLKKDVAVVTLYIDGKEVYRSVYTRPTAFPEDAQFPVIDVNASAGGKKGLTLDISIDDDVAVALQEVRIGDVKGEKLYSQTDFLEEYVKGHRGGKCKHEHEGKKFRKAVEKYWKEIGENGEKGEKYWKEAEVSEKFWKEVKKYWDEIEKEHIGEHYKVEKKIAVLLEKLMGAVKEGGKSSIPCDLKHVSSEVTINQNLSADQYIRIVAKDITGKTSSKILWLRELAPEVHIIRPADGQKFWNNEDISILARAIGADRVYLYVDGRLILSENAGSSPYDFGKNVRLDVGTHTIKARAVNNVGAGEDSITITVIPDNPPTVRITQPKNGQTFTTTGNAYKLTVTATASDDRGVREVRFYDNGRFIGSDLSAPYQITATLGLGTHTIKAVAVDTAGQTASDTVMITVKKVGQPPKIVQASVPAIGWSTDFSGGTPVVGGGS</sequence>
<evidence type="ECO:0000313" key="2">
    <source>
        <dbReference type="EMBL" id="ADC64659.1"/>
    </source>
</evidence>
<dbReference type="eggNOG" id="arCOG01426">
    <property type="taxonomic scope" value="Archaea"/>
</dbReference>
<dbReference type="STRING" id="589924.Ferp_0485"/>
<reference evidence="3" key="1">
    <citation type="submission" date="2010-02" db="EMBL/GenBank/DDBJ databases">
        <title>Complete sequence of Ferroglobus placidus DSM 10642.</title>
        <authorList>
            <consortium name="US DOE Joint Genome Institute"/>
            <person name="Lucas S."/>
            <person name="Copeland A."/>
            <person name="Lapidus A."/>
            <person name="Cheng J.-F."/>
            <person name="Bruce D."/>
            <person name="Goodwin L."/>
            <person name="Pitluck S."/>
            <person name="Saunders E."/>
            <person name="Brettin T."/>
            <person name="Detter J.C."/>
            <person name="Han C."/>
            <person name="Tapia R."/>
            <person name="Larimer F."/>
            <person name="Land M."/>
            <person name="Hauser L."/>
            <person name="Kyrpides N."/>
            <person name="Ivanova N."/>
            <person name="Holmes D."/>
            <person name="Lovley D."/>
            <person name="Kyrpides N."/>
            <person name="Anderson I.J."/>
            <person name="Woyke T."/>
        </authorList>
    </citation>
    <scope>NUCLEOTIDE SEQUENCE [LARGE SCALE GENOMIC DNA]</scope>
    <source>
        <strain evidence="3">DSM 10642 / AEDII12DO</strain>
    </source>
</reference>
<dbReference type="AlphaFoldDB" id="D3S326"/>
<dbReference type="KEGG" id="fpl:Ferp_0485"/>
<dbReference type="Gene3D" id="2.60.40.10">
    <property type="entry name" value="Immunoglobulins"/>
    <property type="match status" value="2"/>
</dbReference>
<protein>
    <submittedName>
        <fullName evidence="2">Uncharacterized protein</fullName>
    </submittedName>
</protein>
<dbReference type="Proteomes" id="UP000002613">
    <property type="component" value="Chromosome"/>
</dbReference>
<dbReference type="HOGENOM" id="CLU_494886_0_0_2"/>
<dbReference type="eggNOG" id="arCOG05978">
    <property type="taxonomic scope" value="Archaea"/>
</dbReference>
<dbReference type="EMBL" id="CP001899">
    <property type="protein sequence ID" value="ADC64659.1"/>
    <property type="molecule type" value="Genomic_DNA"/>
</dbReference>
<proteinExistence type="predicted"/>
<keyword evidence="3" id="KW-1185">Reference proteome</keyword>
<gene>
    <name evidence="2" type="ordered locus">Ferp_0485</name>
</gene>
<keyword evidence="1" id="KW-1133">Transmembrane helix</keyword>
<dbReference type="Pfam" id="PF17957">
    <property type="entry name" value="Big_7"/>
    <property type="match status" value="2"/>
</dbReference>
<evidence type="ECO:0000313" key="3">
    <source>
        <dbReference type="Proteomes" id="UP000002613"/>
    </source>
</evidence>
<keyword evidence="1" id="KW-0812">Transmembrane</keyword>
<dbReference type="PaxDb" id="589924-Ferp_0485"/>
<accession>D3S326</accession>
<dbReference type="GeneID" id="8777985"/>